<dbReference type="eggNOG" id="ENOG502RGUV">
    <property type="taxonomic scope" value="Eukaryota"/>
</dbReference>
<evidence type="ECO:0000256" key="1">
    <source>
        <dbReference type="SAM" id="MobiDB-lite"/>
    </source>
</evidence>
<feature type="compositionally biased region" description="Polar residues" evidence="1">
    <location>
        <begin position="755"/>
        <end position="767"/>
    </location>
</feature>
<dbReference type="Gene3D" id="2.60.120.650">
    <property type="entry name" value="Cupin"/>
    <property type="match status" value="1"/>
</dbReference>
<dbReference type="KEGG" id="ztr:MYCGRDRAFT_97764"/>
<feature type="region of interest" description="Disordered" evidence="1">
    <location>
        <begin position="808"/>
        <end position="829"/>
    </location>
</feature>
<name>F9XRA9_ZYMTI</name>
<sequence length="1209" mass="131590">MTYFQDGMSCRAQNDVVAILGGLQVVSVVNRAKTMLSESNRSLPETLPLPRPFSLQFSSRPLSGWITNSTFAVHTHHWYLTPSTAGLRLTQSLLQAFNPSTMADDRSMLPSNQLDPQLFVPPAATTGSTNTSLESQAHAWQRTTILRLAGQFHTKARACKNETQLLKLYRESRDVILALEGTLSDVAATFWDIFGSKVPLNDKADEQWQRFETLAKSNEKKRDSKDVPAQRVMHEAGVIAIWGPEIFNHYGWQGWPLVTIRKLHQFARIVKDWHEAVRVFNAMLVHREESRANGNNQALKIGEHHSASKIKEQESPIDPSDIKEALQWAKTNSESAEAKQQIIARASNVNGTPIEDCDLKVDKYGLLTPDRGRKRPPRRDLIVNKAVPATPTPLPLASRANAVFKKQNNAVPATPSSLPLASRANAASKKQQVRRGHARGKASKLAEEKERGAVDEEVEEEEEVDSDDKDADGEPDDDTNVFGNDHTAASTGTEKPMDTSTSAPDQHGEDLVGEADEDEPMEDSTAATEQNNTVGVADENVAMEDSTAPPEQEPDDQARNNPGSLGIAGRSKSGGSNTGEDDGLSITGTEGDAAEILVTLGRAAADDQVMRDAADGDSHEIEGRRSGEERDSGTPKPDVQVQVQVDRVGSTSSGHDADRDGGDPRSKGAQSSDERMADAEEINDNEQPGHAPSTADSGNVGLAAARSSTTHTNAEPSQEMSGSDGTTDAQGESALPSRGQHPDIPTPSPADIDHINSQLSSEQQSSAGAHAPPGADSAAHAGIATTNSLEVRRTRMAASRAVNQVLSVGHGDGQRAGSDIAQNSGARLNGQTDLGSKLRLLMEADDSPSDVSQLVDKLRQLDGLGHVRPAQIHNASEDKPKARKESADVWQTAWLPSEQFFVRDFLTKPMIIKQSFQDSALYNQKKLLTLITERHPKQTIDVRRSATGVPTSMTLLDYAQAMNSSNTPPAGVALKVESIIRADEPLLTRLPRFRLLQTLVGRAKCSAEGTSLQGLTNLLDSLNFTLYSHAGVFTSSPIDSLFGTWVRCLSGSAMWILSPPLNKTSWQQYLAGEASWPRNAEARILLLEKDDVLVIPAGMRIARAVFVPEACVMEGGSFWDECSIPEVIDGLIWTKEHGEHRKHAVFAQLPRLVDELEAWVEEGHSDFGKTGKGLAEYRKRVRNGISALRRVLVEEEEKERREREGSLTL</sequence>
<feature type="compositionally biased region" description="Polar residues" evidence="1">
    <location>
        <begin position="487"/>
        <end position="504"/>
    </location>
</feature>
<gene>
    <name evidence="2" type="ORF">MYCGRDRAFT_97764</name>
</gene>
<feature type="compositionally biased region" description="Basic and acidic residues" evidence="1">
    <location>
        <begin position="655"/>
        <end position="678"/>
    </location>
</feature>
<dbReference type="VEuPathDB" id="FungiDB:ZTRI_16.84"/>
<feature type="compositionally biased region" description="Polar residues" evidence="1">
    <location>
        <begin position="525"/>
        <end position="534"/>
    </location>
</feature>
<dbReference type="OrthoDB" id="3650322at2759"/>
<dbReference type="Proteomes" id="UP000008062">
    <property type="component" value="Chromosome 16"/>
</dbReference>
<feature type="compositionally biased region" description="Acidic residues" evidence="1">
    <location>
        <begin position="455"/>
        <end position="479"/>
    </location>
</feature>
<evidence type="ECO:0008006" key="4">
    <source>
        <dbReference type="Google" id="ProtNLM"/>
    </source>
</evidence>
<proteinExistence type="predicted"/>
<feature type="compositionally biased region" description="Basic and acidic residues" evidence="1">
    <location>
        <begin position="444"/>
        <end position="454"/>
    </location>
</feature>
<dbReference type="InParanoid" id="F9XRA9"/>
<evidence type="ECO:0000313" key="2">
    <source>
        <dbReference type="EMBL" id="EGP82240.1"/>
    </source>
</evidence>
<feature type="compositionally biased region" description="Basic residues" evidence="1">
    <location>
        <begin position="431"/>
        <end position="442"/>
    </location>
</feature>
<feature type="compositionally biased region" description="Polar residues" evidence="1">
    <location>
        <begin position="410"/>
        <end position="419"/>
    </location>
</feature>
<feature type="compositionally biased region" description="Polar residues" evidence="1">
    <location>
        <begin position="820"/>
        <end position="829"/>
    </location>
</feature>
<keyword evidence="3" id="KW-1185">Reference proteome</keyword>
<feature type="region of interest" description="Disordered" evidence="1">
    <location>
        <begin position="602"/>
        <end position="779"/>
    </location>
</feature>
<evidence type="ECO:0000313" key="3">
    <source>
        <dbReference type="Proteomes" id="UP000008062"/>
    </source>
</evidence>
<reference evidence="2 3" key="1">
    <citation type="journal article" date="2011" name="PLoS Genet.">
        <title>Finished genome of the fungal wheat pathogen Mycosphaerella graminicola reveals dispensome structure, chromosome plasticity, and stealth pathogenesis.</title>
        <authorList>
            <person name="Goodwin S.B."/>
            <person name="Ben M'barek S."/>
            <person name="Dhillon B."/>
            <person name="Wittenberg A.H.J."/>
            <person name="Crane C.F."/>
            <person name="Hane J.K."/>
            <person name="Foster A.J."/>
            <person name="Van der Lee T.A.J."/>
            <person name="Grimwood J."/>
            <person name="Aerts A."/>
            <person name="Antoniw J."/>
            <person name="Bailey A."/>
            <person name="Bluhm B."/>
            <person name="Bowler J."/>
            <person name="Bristow J."/>
            <person name="van der Burgt A."/>
            <person name="Canto-Canche B."/>
            <person name="Churchill A.C.L."/>
            <person name="Conde-Ferraez L."/>
            <person name="Cools H.J."/>
            <person name="Coutinho P.M."/>
            <person name="Csukai M."/>
            <person name="Dehal P."/>
            <person name="De Wit P."/>
            <person name="Donzelli B."/>
            <person name="van de Geest H.C."/>
            <person name="van Ham R.C.H.J."/>
            <person name="Hammond-Kosack K.E."/>
            <person name="Henrissat B."/>
            <person name="Kilian A."/>
            <person name="Kobayashi A.K."/>
            <person name="Koopmann E."/>
            <person name="Kourmpetis Y."/>
            <person name="Kuzniar A."/>
            <person name="Lindquist E."/>
            <person name="Lombard V."/>
            <person name="Maliepaard C."/>
            <person name="Martins N."/>
            <person name="Mehrabi R."/>
            <person name="Nap J.P.H."/>
            <person name="Ponomarenko A."/>
            <person name="Rudd J.J."/>
            <person name="Salamov A."/>
            <person name="Schmutz J."/>
            <person name="Schouten H.J."/>
            <person name="Shapiro H."/>
            <person name="Stergiopoulos I."/>
            <person name="Torriani S.F.F."/>
            <person name="Tu H."/>
            <person name="de Vries R.P."/>
            <person name="Waalwijk C."/>
            <person name="Ware S.B."/>
            <person name="Wiebenga A."/>
            <person name="Zwiers L.-H."/>
            <person name="Oliver R.P."/>
            <person name="Grigoriev I.V."/>
            <person name="Kema G.H.J."/>
        </authorList>
    </citation>
    <scope>NUCLEOTIDE SEQUENCE [LARGE SCALE GENOMIC DNA]</scope>
    <source>
        <strain evidence="3">CBS 115943 / IPO323</strain>
    </source>
</reference>
<feature type="compositionally biased region" description="Acidic residues" evidence="1">
    <location>
        <begin position="511"/>
        <end position="522"/>
    </location>
</feature>
<dbReference type="GeneID" id="13399919"/>
<dbReference type="RefSeq" id="XP_003847264.1">
    <property type="nucleotide sequence ID" value="XM_003847216.1"/>
</dbReference>
<feature type="compositionally biased region" description="Polar residues" evidence="1">
    <location>
        <begin position="706"/>
        <end position="730"/>
    </location>
</feature>
<dbReference type="AlphaFoldDB" id="F9XRA9"/>
<feature type="region of interest" description="Disordered" evidence="1">
    <location>
        <begin position="410"/>
        <end position="590"/>
    </location>
</feature>
<organism evidence="2 3">
    <name type="scientific">Zymoseptoria tritici (strain CBS 115943 / IPO323)</name>
    <name type="common">Speckled leaf blotch fungus</name>
    <name type="synonym">Septoria tritici</name>
    <dbReference type="NCBI Taxonomy" id="336722"/>
    <lineage>
        <taxon>Eukaryota</taxon>
        <taxon>Fungi</taxon>
        <taxon>Dikarya</taxon>
        <taxon>Ascomycota</taxon>
        <taxon>Pezizomycotina</taxon>
        <taxon>Dothideomycetes</taxon>
        <taxon>Dothideomycetidae</taxon>
        <taxon>Mycosphaerellales</taxon>
        <taxon>Mycosphaerellaceae</taxon>
        <taxon>Zymoseptoria</taxon>
    </lineage>
</organism>
<protein>
    <recommendedName>
        <fullName evidence="4">JmjC domain-containing protein</fullName>
    </recommendedName>
</protein>
<dbReference type="OMA" id="RFMYADS"/>
<accession>F9XRA9</accession>
<dbReference type="HOGENOM" id="CLU_269933_0_0_1"/>
<feature type="compositionally biased region" description="Basic and acidic residues" evidence="1">
    <location>
        <begin position="604"/>
        <end position="633"/>
    </location>
</feature>
<dbReference type="EMBL" id="CM001211">
    <property type="protein sequence ID" value="EGP82240.1"/>
    <property type="molecule type" value="Genomic_DNA"/>
</dbReference>